<evidence type="ECO:0000256" key="1">
    <source>
        <dbReference type="SAM" id="MobiDB-lite"/>
    </source>
</evidence>
<keyword evidence="3" id="KW-1185">Reference proteome</keyword>
<feature type="non-terminal residue" evidence="2">
    <location>
        <position position="1"/>
    </location>
</feature>
<reference evidence="2 3" key="1">
    <citation type="submission" date="2021-06" db="EMBL/GenBank/DDBJ databases">
        <authorList>
            <person name="Palmer J.M."/>
        </authorList>
    </citation>
    <scope>NUCLEOTIDE SEQUENCE [LARGE SCALE GENOMIC DNA]</scope>
    <source>
        <strain evidence="2 3">AS_MEX2019</strain>
        <tissue evidence="2">Muscle</tissue>
    </source>
</reference>
<dbReference type="EMBL" id="JAHRIP010089321">
    <property type="protein sequence ID" value="MEQ2316577.1"/>
    <property type="molecule type" value="Genomic_DNA"/>
</dbReference>
<name>A0ABV1AEU3_9TELE</name>
<gene>
    <name evidence="2" type="ORF">AMECASPLE_033862</name>
</gene>
<evidence type="ECO:0000313" key="2">
    <source>
        <dbReference type="EMBL" id="MEQ2316577.1"/>
    </source>
</evidence>
<evidence type="ECO:0000313" key="3">
    <source>
        <dbReference type="Proteomes" id="UP001469553"/>
    </source>
</evidence>
<sequence length="201" mass="23285">WEELTAPPPVCSCCETVCTDKDISVKNHVRSSGWLVEPNWEEMPTGRLRSFKAEEEREYLDKKITNKDNMDVDQKDSQSLPQDRSSFKDEESFAARKEWRVADVPKQEKAEKEQTEKKVKVMENEGSEMKMLLTHSMSDEARPHNDDTVTVLVVGLFIVPLRRKLDIESSPLIDRRWAEVVPDWVVQHLAFLVKTTQVVQD</sequence>
<protein>
    <submittedName>
        <fullName evidence="2">Uncharacterized protein</fullName>
    </submittedName>
</protein>
<dbReference type="Proteomes" id="UP001469553">
    <property type="component" value="Unassembled WGS sequence"/>
</dbReference>
<feature type="region of interest" description="Disordered" evidence="1">
    <location>
        <begin position="62"/>
        <end position="88"/>
    </location>
</feature>
<feature type="compositionally biased region" description="Basic and acidic residues" evidence="1">
    <location>
        <begin position="62"/>
        <end position="76"/>
    </location>
</feature>
<comment type="caution">
    <text evidence="2">The sequence shown here is derived from an EMBL/GenBank/DDBJ whole genome shotgun (WGS) entry which is preliminary data.</text>
</comment>
<accession>A0ABV1AEU3</accession>
<organism evidence="2 3">
    <name type="scientific">Ameca splendens</name>
    <dbReference type="NCBI Taxonomy" id="208324"/>
    <lineage>
        <taxon>Eukaryota</taxon>
        <taxon>Metazoa</taxon>
        <taxon>Chordata</taxon>
        <taxon>Craniata</taxon>
        <taxon>Vertebrata</taxon>
        <taxon>Euteleostomi</taxon>
        <taxon>Actinopterygii</taxon>
        <taxon>Neopterygii</taxon>
        <taxon>Teleostei</taxon>
        <taxon>Neoteleostei</taxon>
        <taxon>Acanthomorphata</taxon>
        <taxon>Ovalentaria</taxon>
        <taxon>Atherinomorphae</taxon>
        <taxon>Cyprinodontiformes</taxon>
        <taxon>Goodeidae</taxon>
        <taxon>Ameca</taxon>
    </lineage>
</organism>
<proteinExistence type="predicted"/>